<reference evidence="2 3" key="1">
    <citation type="submission" date="2023-07" db="EMBL/GenBank/DDBJ databases">
        <title>Sorghum-associated microbial communities from plants grown in Nebraska, USA.</title>
        <authorList>
            <person name="Schachtman D."/>
        </authorList>
    </citation>
    <scope>NUCLEOTIDE SEQUENCE [LARGE SCALE GENOMIC DNA]</scope>
    <source>
        <strain evidence="2 3">2980</strain>
    </source>
</reference>
<sequence length="276" mass="29901">MTDRERLIEEARTAMAKAWSSTASWSDSWNAMAKAAFAVFEEAHTPTDDEREALGIVVANFISPAGYEVAELDYILADRILAAGFRRPAAPEPVDSSESRIGLNAGASGSSGVAPTDDKREVHRRVIDLWFATWRDIGKVSPALEVAIDSLEGMVSDALDAGFRRSEVPEPSAAPAMDEKAPEPQGACPQCRRTDGQHKLGCGERFDPEVHDELTRERDHHGIDPKPQGESSDAQVLAAFNAFFGLEVDHVSEGTATRMRAALRAAASVTEQGENR</sequence>
<accession>A0ABU1SDG5</accession>
<comment type="caution">
    <text evidence="2">The sequence shown here is derived from an EMBL/GenBank/DDBJ whole genome shotgun (WGS) entry which is preliminary data.</text>
</comment>
<feature type="region of interest" description="Disordered" evidence="1">
    <location>
        <begin position="89"/>
        <end position="118"/>
    </location>
</feature>
<protein>
    <submittedName>
        <fullName evidence="2">Uncharacterized protein</fullName>
    </submittedName>
</protein>
<dbReference type="Proteomes" id="UP001259347">
    <property type="component" value="Unassembled WGS sequence"/>
</dbReference>
<dbReference type="RefSeq" id="WP_310020676.1">
    <property type="nucleotide sequence ID" value="NZ_JAVDUM010000009.1"/>
</dbReference>
<gene>
    <name evidence="2" type="ORF">J2Y69_002265</name>
</gene>
<name>A0ABU1SDG5_9MICO</name>
<evidence type="ECO:0000256" key="1">
    <source>
        <dbReference type="SAM" id="MobiDB-lite"/>
    </source>
</evidence>
<keyword evidence="3" id="KW-1185">Reference proteome</keyword>
<feature type="region of interest" description="Disordered" evidence="1">
    <location>
        <begin position="167"/>
        <end position="205"/>
    </location>
</feature>
<proteinExistence type="predicted"/>
<feature type="compositionally biased region" description="Basic and acidic residues" evidence="1">
    <location>
        <begin position="192"/>
        <end position="205"/>
    </location>
</feature>
<evidence type="ECO:0000313" key="2">
    <source>
        <dbReference type="EMBL" id="MDR6867661.1"/>
    </source>
</evidence>
<evidence type="ECO:0000313" key="3">
    <source>
        <dbReference type="Proteomes" id="UP001259347"/>
    </source>
</evidence>
<organism evidence="2 3">
    <name type="scientific">Microbacterium resistens</name>
    <dbReference type="NCBI Taxonomy" id="156977"/>
    <lineage>
        <taxon>Bacteria</taxon>
        <taxon>Bacillati</taxon>
        <taxon>Actinomycetota</taxon>
        <taxon>Actinomycetes</taxon>
        <taxon>Micrococcales</taxon>
        <taxon>Microbacteriaceae</taxon>
        <taxon>Microbacterium</taxon>
    </lineage>
</organism>
<dbReference type="EMBL" id="JAVDUM010000009">
    <property type="protein sequence ID" value="MDR6867661.1"/>
    <property type="molecule type" value="Genomic_DNA"/>
</dbReference>